<proteinExistence type="predicted"/>
<evidence type="ECO:0000313" key="2">
    <source>
        <dbReference type="EMBL" id="NEU73828.1"/>
    </source>
</evidence>
<feature type="domain" description="Peptidoglycan binding-like" evidence="1">
    <location>
        <begin position="21"/>
        <end position="77"/>
    </location>
</feature>
<keyword evidence="3" id="KW-1185">Reference proteome</keyword>
<evidence type="ECO:0000259" key="1">
    <source>
        <dbReference type="Pfam" id="PF01471"/>
    </source>
</evidence>
<feature type="domain" description="Peptidoglycan binding-like" evidence="1">
    <location>
        <begin position="94"/>
        <end position="146"/>
    </location>
</feature>
<organism evidence="2 3">
    <name type="scientific">Hassallia byssoidea VB512170</name>
    <dbReference type="NCBI Taxonomy" id="1304833"/>
    <lineage>
        <taxon>Bacteria</taxon>
        <taxon>Bacillati</taxon>
        <taxon>Cyanobacteriota</taxon>
        <taxon>Cyanophyceae</taxon>
        <taxon>Nostocales</taxon>
        <taxon>Tolypothrichaceae</taxon>
        <taxon>Hassallia</taxon>
    </lineage>
</organism>
<sequence>MQSTDDVSAKLDKPVLKEGSTGDAVEELQELLKKYNTYTGAIDGAFGPLTKKGVIAFQHRVFLKEDGIVADNTWRALFKGAPVDMPILKKGSKGDLVETVQNILKSSKDYNGAIDGEFGSKLERAVKKLQERTELPHDGIVEDRTWFELSKIPH</sequence>
<dbReference type="Gene3D" id="1.10.101.10">
    <property type="entry name" value="PGBD-like superfamily/PGBD"/>
    <property type="match status" value="2"/>
</dbReference>
<dbReference type="InterPro" id="IPR036366">
    <property type="entry name" value="PGBDSf"/>
</dbReference>
<comment type="caution">
    <text evidence="2">The sequence shown here is derived from an EMBL/GenBank/DDBJ whole genome shotgun (WGS) entry which is preliminary data.</text>
</comment>
<accession>A0A846HA49</accession>
<dbReference type="InterPro" id="IPR036365">
    <property type="entry name" value="PGBD-like_sf"/>
</dbReference>
<reference evidence="2 3" key="1">
    <citation type="journal article" date="2015" name="Genome Announc.">
        <title>Draft Genome Sequence of Cyanobacterium Hassallia byssoidea Strain VB512170, Isolated from Monuments in India.</title>
        <authorList>
            <person name="Singh D."/>
            <person name="Chandrababunaidu M.M."/>
            <person name="Panda A."/>
            <person name="Sen D."/>
            <person name="Bhattacharyya S."/>
            <person name="Adhikary S.P."/>
            <person name="Tripathy S."/>
        </authorList>
    </citation>
    <scope>NUCLEOTIDE SEQUENCE [LARGE SCALE GENOMIC DNA]</scope>
    <source>
        <strain evidence="2 3">VB512170</strain>
    </source>
</reference>
<dbReference type="Pfam" id="PF01471">
    <property type="entry name" value="PG_binding_1"/>
    <property type="match status" value="2"/>
</dbReference>
<name>A0A846HA49_9CYAN</name>
<evidence type="ECO:0000313" key="3">
    <source>
        <dbReference type="Proteomes" id="UP000031549"/>
    </source>
</evidence>
<gene>
    <name evidence="2" type="ORF">PI95_014970</name>
</gene>
<dbReference type="AlphaFoldDB" id="A0A846HA49"/>
<dbReference type="RefSeq" id="WP_039742623.1">
    <property type="nucleotide sequence ID" value="NZ_JTCM02000029.1"/>
</dbReference>
<dbReference type="EMBL" id="JTCM02000029">
    <property type="protein sequence ID" value="NEU73828.1"/>
    <property type="molecule type" value="Genomic_DNA"/>
</dbReference>
<dbReference type="InterPro" id="IPR002477">
    <property type="entry name" value="Peptidoglycan-bd-like"/>
</dbReference>
<protein>
    <submittedName>
        <fullName evidence="2">Peptidoglycan-binding protein</fullName>
    </submittedName>
</protein>
<dbReference type="SUPFAM" id="SSF47090">
    <property type="entry name" value="PGBD-like"/>
    <property type="match status" value="2"/>
</dbReference>
<dbReference type="Proteomes" id="UP000031549">
    <property type="component" value="Unassembled WGS sequence"/>
</dbReference>